<name>A0A0A9ATC5_ARUDO</name>
<accession>A0A0A9ATC5</accession>
<evidence type="ECO:0000313" key="1">
    <source>
        <dbReference type="EMBL" id="JAD53088.1"/>
    </source>
</evidence>
<reference evidence="1" key="2">
    <citation type="journal article" date="2015" name="Data Brief">
        <title>Shoot transcriptome of the giant reed, Arundo donax.</title>
        <authorList>
            <person name="Barrero R.A."/>
            <person name="Guerrero F.D."/>
            <person name="Moolhuijzen P."/>
            <person name="Goolsby J.A."/>
            <person name="Tidwell J."/>
            <person name="Bellgard S.E."/>
            <person name="Bellgard M.I."/>
        </authorList>
    </citation>
    <scope>NUCLEOTIDE SEQUENCE</scope>
    <source>
        <tissue evidence="1">Shoot tissue taken approximately 20 cm above the soil surface</tissue>
    </source>
</reference>
<sequence>MQTNRQTSCSELGTWLLRLGWGPGRAGEEDAGAGALALGAGWGKEHRAHASRRRRRRVALLWLLKRGPRRRAQTKMGVAAAATGLGTGALARGPRRRSGQLTLPLQREQLLLLEEMELSGLHLALRDQVREGMVIHAGRELGGRRRRLPCWCHETIVAVEAQGVARYRDAVGHRLHARDLAGGLVEDLPRVGRLLLQRRRRRRVPLGRPTVRAILARHRQPAQRRLRRPNRHLRLGRRLPLAVLQEKPRETARQPVQAVLLVTLAPRGHRRLLLLGEKVVIKELFRQQELFAAVRPLRRHFLHLSKRSKKPPPRPQTS</sequence>
<reference evidence="1" key="1">
    <citation type="submission" date="2014-09" db="EMBL/GenBank/DDBJ databases">
        <authorList>
            <person name="Magalhaes I.L.F."/>
            <person name="Oliveira U."/>
            <person name="Santos F.R."/>
            <person name="Vidigal T.H.D.A."/>
            <person name="Brescovit A.D."/>
            <person name="Santos A.J."/>
        </authorList>
    </citation>
    <scope>NUCLEOTIDE SEQUENCE</scope>
    <source>
        <tissue evidence="1">Shoot tissue taken approximately 20 cm above the soil surface</tissue>
    </source>
</reference>
<organism evidence="1">
    <name type="scientific">Arundo donax</name>
    <name type="common">Giant reed</name>
    <name type="synonym">Donax arundinaceus</name>
    <dbReference type="NCBI Taxonomy" id="35708"/>
    <lineage>
        <taxon>Eukaryota</taxon>
        <taxon>Viridiplantae</taxon>
        <taxon>Streptophyta</taxon>
        <taxon>Embryophyta</taxon>
        <taxon>Tracheophyta</taxon>
        <taxon>Spermatophyta</taxon>
        <taxon>Magnoliopsida</taxon>
        <taxon>Liliopsida</taxon>
        <taxon>Poales</taxon>
        <taxon>Poaceae</taxon>
        <taxon>PACMAD clade</taxon>
        <taxon>Arundinoideae</taxon>
        <taxon>Arundineae</taxon>
        <taxon>Arundo</taxon>
    </lineage>
</organism>
<protein>
    <submittedName>
        <fullName evidence="1">Uncharacterized protein</fullName>
    </submittedName>
</protein>
<dbReference type="AlphaFoldDB" id="A0A0A9ATC5"/>
<dbReference type="EMBL" id="GBRH01244807">
    <property type="protein sequence ID" value="JAD53088.1"/>
    <property type="molecule type" value="Transcribed_RNA"/>
</dbReference>
<proteinExistence type="predicted"/>